<evidence type="ECO:0000259" key="2">
    <source>
        <dbReference type="Pfam" id="PF14232"/>
    </source>
</evidence>
<evidence type="ECO:0000259" key="1">
    <source>
        <dbReference type="Pfam" id="PF14231"/>
    </source>
</evidence>
<reference evidence="4" key="1">
    <citation type="submission" date="2015-11" db="EMBL/GenBank/DDBJ databases">
        <authorList>
            <person name="Varghese N."/>
        </authorList>
    </citation>
    <scope>NUCLEOTIDE SEQUENCE [LARGE SCALE GENOMIC DNA]</scope>
    <source>
        <strain evidence="4">DSM 45899</strain>
    </source>
</reference>
<keyword evidence="4" id="KW-1185">Reference proteome</keyword>
<dbReference type="Proteomes" id="UP000198802">
    <property type="component" value="Unassembled WGS sequence"/>
</dbReference>
<evidence type="ECO:0000313" key="4">
    <source>
        <dbReference type="Proteomes" id="UP000198802"/>
    </source>
</evidence>
<sequence>MKLTSSAAAILELIRTGANESAEPLLALFDELDPVPATFMYGRWRGGLLTADRELGVLLTRMKWYGRHFTDAEHADPLLCRRSDGTLYSFAGLGLARLRELSFRGKVSAAMIYDDQPMIDVFRKISENVVLGVTDTKGRPTDFFFHLTRD</sequence>
<dbReference type="InterPro" id="IPR025951">
    <property type="entry name" value="GXWXG_dom"/>
</dbReference>
<dbReference type="AlphaFoldDB" id="A0A0S4QQS0"/>
<organism evidence="3 4">
    <name type="scientific">Parafrankia irregularis</name>
    <dbReference type="NCBI Taxonomy" id="795642"/>
    <lineage>
        <taxon>Bacteria</taxon>
        <taxon>Bacillati</taxon>
        <taxon>Actinomycetota</taxon>
        <taxon>Actinomycetes</taxon>
        <taxon>Frankiales</taxon>
        <taxon>Frankiaceae</taxon>
        <taxon>Parafrankia</taxon>
    </lineage>
</organism>
<dbReference type="EMBL" id="FAOZ01000016">
    <property type="protein sequence ID" value="CUU58075.1"/>
    <property type="molecule type" value="Genomic_DNA"/>
</dbReference>
<feature type="domain" description="DUF4334" evidence="2">
    <location>
        <begin position="95"/>
        <end position="149"/>
    </location>
</feature>
<accession>A0A0S4QQS0</accession>
<gene>
    <name evidence="3" type="ORF">Ga0074812_116105</name>
</gene>
<feature type="domain" description="GXWXG" evidence="1">
    <location>
        <begin position="27"/>
        <end position="85"/>
    </location>
</feature>
<dbReference type="Gene3D" id="2.40.128.580">
    <property type="entry name" value="GXWXG domain"/>
    <property type="match status" value="1"/>
</dbReference>
<proteinExistence type="predicted"/>
<protein>
    <submittedName>
        <fullName evidence="3">GXWXG protein</fullName>
    </submittedName>
</protein>
<dbReference type="Pfam" id="PF14232">
    <property type="entry name" value="DUF4334"/>
    <property type="match status" value="1"/>
</dbReference>
<dbReference type="RefSeq" id="WP_054571224.1">
    <property type="nucleotide sequence ID" value="NZ_FAOZ01000016.1"/>
</dbReference>
<name>A0A0S4QQS0_9ACTN</name>
<dbReference type="Pfam" id="PF14231">
    <property type="entry name" value="GXWXG"/>
    <property type="match status" value="1"/>
</dbReference>
<evidence type="ECO:0000313" key="3">
    <source>
        <dbReference type="EMBL" id="CUU58075.1"/>
    </source>
</evidence>
<dbReference type="InterPro" id="IPR025568">
    <property type="entry name" value="DUF4334"/>
</dbReference>